<evidence type="ECO:0000256" key="1">
    <source>
        <dbReference type="ARBA" id="ARBA00004239"/>
    </source>
</evidence>
<evidence type="ECO:0000256" key="2">
    <source>
        <dbReference type="ARBA" id="ARBA00007447"/>
    </source>
</evidence>
<keyword evidence="4" id="KW-0732">Signal</keyword>
<reference evidence="6" key="1">
    <citation type="submission" date="2013-04" db="EMBL/GenBank/DDBJ databases">
        <title>The second set of Solanaceous XEGIP encoding genes reside on chromosome 8 of potato.</title>
        <authorList>
            <person name="Jones R."/>
        </authorList>
    </citation>
    <scope>NUCLEOTIDE SEQUENCE</scope>
</reference>
<dbReference type="AlphaFoldDB" id="S5Y3D6"/>
<organism evidence="6">
    <name type="scientific">Solanum tuberosum</name>
    <name type="common">Potato</name>
    <dbReference type="NCBI Taxonomy" id="4113"/>
    <lineage>
        <taxon>Eukaryota</taxon>
        <taxon>Viridiplantae</taxon>
        <taxon>Streptophyta</taxon>
        <taxon>Embryophyta</taxon>
        <taxon>Tracheophyta</taxon>
        <taxon>Spermatophyta</taxon>
        <taxon>Magnoliopsida</taxon>
        <taxon>eudicotyledons</taxon>
        <taxon>Gunneridae</taxon>
        <taxon>Pentapetalae</taxon>
        <taxon>asterids</taxon>
        <taxon>lamiids</taxon>
        <taxon>Solanales</taxon>
        <taxon>Solanaceae</taxon>
        <taxon>Solanoideae</taxon>
        <taxon>Solaneae</taxon>
        <taxon>Solanum</taxon>
    </lineage>
</organism>
<accession>S5Y3D6</accession>
<dbReference type="InterPro" id="IPR001461">
    <property type="entry name" value="Aspartic_peptidase_A1"/>
</dbReference>
<dbReference type="Pfam" id="PF14541">
    <property type="entry name" value="TAXi_C"/>
    <property type="match status" value="1"/>
</dbReference>
<dbReference type="Gene3D" id="2.40.70.10">
    <property type="entry name" value="Acid Proteases"/>
    <property type="match status" value="2"/>
</dbReference>
<feature type="domain" description="Peptidase A1" evidence="5">
    <location>
        <begin position="61"/>
        <end position="427"/>
    </location>
</feature>
<evidence type="ECO:0000313" key="6">
    <source>
        <dbReference type="EMBL" id="AGT17598.1"/>
    </source>
</evidence>
<dbReference type="FunFam" id="2.40.70.10:FF:000041">
    <property type="entry name" value="Basic 7S globulin"/>
    <property type="match status" value="1"/>
</dbReference>
<dbReference type="InterPro" id="IPR033121">
    <property type="entry name" value="PEPTIDASE_A1"/>
</dbReference>
<dbReference type="GO" id="GO:0006508">
    <property type="term" value="P:proteolysis"/>
    <property type="evidence" value="ECO:0007669"/>
    <property type="project" value="InterPro"/>
</dbReference>
<comment type="similarity">
    <text evidence="2">Belongs to the peptidase A1 family.</text>
</comment>
<dbReference type="GO" id="GO:0004190">
    <property type="term" value="F:aspartic-type endopeptidase activity"/>
    <property type="evidence" value="ECO:0007669"/>
    <property type="project" value="InterPro"/>
</dbReference>
<evidence type="ECO:0000259" key="5">
    <source>
        <dbReference type="PROSITE" id="PS51767"/>
    </source>
</evidence>
<dbReference type="InterPro" id="IPR032799">
    <property type="entry name" value="TAXi_C"/>
</dbReference>
<evidence type="ECO:0000256" key="4">
    <source>
        <dbReference type="ARBA" id="ARBA00022729"/>
    </source>
</evidence>
<comment type="subcellular location">
    <subcellularLocation>
        <location evidence="1">Secreted</location>
        <location evidence="1">Extracellular space</location>
    </subcellularLocation>
</comment>
<dbReference type="SUPFAM" id="SSF50630">
    <property type="entry name" value="Acid proteases"/>
    <property type="match status" value="1"/>
</dbReference>
<dbReference type="FunFam" id="2.40.70.10:FF:000045">
    <property type="entry name" value="Basic 7S globulin"/>
    <property type="match status" value="1"/>
</dbReference>
<sequence>MSIMSNIYTLKSFKFPMYSSSNYLFHFCFLLIISSTCLAQTNFHPKTFFLAVKQDPSTLQYITEIQQRTPLVPVKLAVHVGGENLWVDCKTGFKSSTYKPARCNSRQCTLARSTSCGDCKTKNKTRPGCNNNACYNIVSNPALNNTFYSGAEIAEDVLTIQSINGSNTGPESRGPVVTIPKFIFSCSPSFLTQKLGEDVKGMIGFGQQSPVSFVTQLASAFKFSRQFAICLSSSPQENGIIFIGHRPYLFAFGFDASQDLFYTPIIRASPEYYIQVSSIRVNAKTLPLNNTLLSLGGTRISTAVPYTELEPSIYRAVSKAFISEMPKNVKTVSPVAPFKTCFNSSFIGISPLRLGYNAPGIYFVLHNPNVFWTITGANSLLLVNQGVFCLAFVEGKKETGEAIVIGSYQMQNNLVEFDLARRRIGFTNSLFFRQTMCSDQFYTSIN</sequence>
<evidence type="ECO:0000256" key="3">
    <source>
        <dbReference type="ARBA" id="ARBA00022525"/>
    </source>
</evidence>
<dbReference type="InterPro" id="IPR032861">
    <property type="entry name" value="TAXi_N"/>
</dbReference>
<dbReference type="Pfam" id="PF14543">
    <property type="entry name" value="TAXi_N"/>
    <property type="match status" value="1"/>
</dbReference>
<proteinExistence type="inferred from homology"/>
<dbReference type="PANTHER" id="PTHR47965:SF85">
    <property type="entry name" value="PEPTIDASE A1 DOMAIN-CONTAINING PROTEIN"/>
    <property type="match status" value="1"/>
</dbReference>
<dbReference type="GO" id="GO:0005576">
    <property type="term" value="C:extracellular region"/>
    <property type="evidence" value="ECO:0007669"/>
    <property type="project" value="UniProtKB-SubCell"/>
</dbReference>
<dbReference type="InterPro" id="IPR021109">
    <property type="entry name" value="Peptidase_aspartic_dom_sf"/>
</dbReference>
<protein>
    <submittedName>
        <fullName evidence="6">Xyloglucan-specific endoglucanase inhibitor 11</fullName>
    </submittedName>
</protein>
<dbReference type="EMBL" id="KC960886">
    <property type="protein sequence ID" value="AGT17598.1"/>
    <property type="molecule type" value="Genomic_DNA"/>
</dbReference>
<name>S5Y3D6_SOLTU</name>
<keyword evidence="3" id="KW-0964">Secreted</keyword>
<dbReference type="PROSITE" id="PS51767">
    <property type="entry name" value="PEPTIDASE_A1"/>
    <property type="match status" value="1"/>
</dbReference>
<dbReference type="PANTHER" id="PTHR47965">
    <property type="entry name" value="ASPARTYL PROTEASE-RELATED"/>
    <property type="match status" value="1"/>
</dbReference>